<dbReference type="PRINTS" id="PR00253">
    <property type="entry name" value="GABAARECEPTR"/>
</dbReference>
<feature type="transmembrane region" description="Helical" evidence="11">
    <location>
        <begin position="257"/>
        <end position="281"/>
    </location>
</feature>
<keyword evidence="5 11" id="KW-0812">Transmembrane</keyword>
<dbReference type="PRINTS" id="PR00252">
    <property type="entry name" value="NRIONCHANNEL"/>
</dbReference>
<dbReference type="PANTHER" id="PTHR18945">
    <property type="entry name" value="NEUROTRANSMITTER GATED ION CHANNEL"/>
    <property type="match status" value="1"/>
</dbReference>
<evidence type="ECO:0000313" key="14">
    <source>
        <dbReference type="EMBL" id="CAH3140204.1"/>
    </source>
</evidence>
<keyword evidence="10 11" id="KW-0407">Ion channel</keyword>
<feature type="transmembrane region" description="Helical" evidence="11">
    <location>
        <begin position="423"/>
        <end position="443"/>
    </location>
</feature>
<evidence type="ECO:0000256" key="9">
    <source>
        <dbReference type="ARBA" id="ARBA00023136"/>
    </source>
</evidence>
<evidence type="ECO:0000256" key="8">
    <source>
        <dbReference type="ARBA" id="ARBA00023065"/>
    </source>
</evidence>
<dbReference type="InterPro" id="IPR036719">
    <property type="entry name" value="Neuro-gated_channel_TM_sf"/>
</dbReference>
<proteinExistence type="inferred from homology"/>
<comment type="caution">
    <text evidence="14">The sequence shown here is derived from an EMBL/GenBank/DDBJ whole genome shotgun (WGS) entry which is preliminary data.</text>
</comment>
<dbReference type="Pfam" id="PF02931">
    <property type="entry name" value="Neur_chan_LBD"/>
    <property type="match status" value="1"/>
</dbReference>
<protein>
    <submittedName>
        <fullName evidence="14">Uncharacterized protein</fullName>
    </submittedName>
</protein>
<dbReference type="Gene3D" id="1.20.58.390">
    <property type="entry name" value="Neurotransmitter-gated ion-channel transmembrane domain"/>
    <property type="match status" value="1"/>
</dbReference>
<dbReference type="Gene3D" id="2.70.170.10">
    <property type="entry name" value="Neurotransmitter-gated ion-channel ligand-binding domain"/>
    <property type="match status" value="1"/>
</dbReference>
<gene>
    <name evidence="14" type="ORF">PLOB_00041095</name>
</gene>
<keyword evidence="3 11" id="KW-0813">Transport</keyword>
<evidence type="ECO:0000256" key="7">
    <source>
        <dbReference type="ARBA" id="ARBA00022989"/>
    </source>
</evidence>
<keyword evidence="8 11" id="KW-0406">Ion transport</keyword>
<keyword evidence="4" id="KW-1003">Cell membrane</keyword>
<dbReference type="InterPro" id="IPR006028">
    <property type="entry name" value="GABAA/Glycine_rcpt"/>
</dbReference>
<dbReference type="InterPro" id="IPR006202">
    <property type="entry name" value="Neur_chan_lig-bd"/>
</dbReference>
<keyword evidence="6" id="KW-0732">Signal</keyword>
<sequence>MTCVNMGRTSLARAMRLVLGILIGLEYCICHRPVYMEVGDPSRTDFLPDQRLSEGLQDLLRGYDPRIRPNYSGNPVEILVGISVASFSNINEVDMEFGLDIFFRQHWKDHRLSHNLTSKITLTMGTKHPADYIWVPDTVFVDATKSYMHNVLTTNHKIDISADGQVVWGTRATLRARCHMNLRTFPMDEQNCTINIISYAYPTQHLVFNWKSPSLVVLDKEMAQFYMNEVTTAVGRTQYVAGEYSLLQAAFSFKRRMGFYLIQIYIPCIAVVLVAWMSLFIDSRATPARVSLCITTLLTISTIWGAVNSSMPRVSYVKAIDVYLMTSFFFVLCTMLEYIGLIHQERAKKGLLRIKAPFFRKVDLHRESCDLTSESSLHQGELCSVEEGKRSQIELNDVKKNEASSGQENDEIDSRGVDFAARIAFMVVFALFNFFYWFVLIYFK</sequence>
<feature type="transmembrane region" description="Helical" evidence="11">
    <location>
        <begin position="322"/>
        <end position="343"/>
    </location>
</feature>
<comment type="subcellular location">
    <subcellularLocation>
        <location evidence="2">Cell membrane</location>
    </subcellularLocation>
    <subcellularLocation>
        <location evidence="1">Membrane</location>
        <topology evidence="1">Multi-pass membrane protein</topology>
    </subcellularLocation>
</comment>
<evidence type="ECO:0000256" key="3">
    <source>
        <dbReference type="ARBA" id="ARBA00022448"/>
    </source>
</evidence>
<dbReference type="InterPro" id="IPR018000">
    <property type="entry name" value="Neurotransmitter_ion_chnl_CS"/>
</dbReference>
<dbReference type="PROSITE" id="PS00236">
    <property type="entry name" value="NEUROTR_ION_CHANNEL"/>
    <property type="match status" value="1"/>
</dbReference>
<evidence type="ECO:0000313" key="15">
    <source>
        <dbReference type="Proteomes" id="UP001159405"/>
    </source>
</evidence>
<evidence type="ECO:0000256" key="1">
    <source>
        <dbReference type="ARBA" id="ARBA00004141"/>
    </source>
</evidence>
<dbReference type="InterPro" id="IPR036734">
    <property type="entry name" value="Neur_chan_lig-bd_sf"/>
</dbReference>
<dbReference type="Proteomes" id="UP001159405">
    <property type="component" value="Unassembled WGS sequence"/>
</dbReference>
<keyword evidence="15" id="KW-1185">Reference proteome</keyword>
<evidence type="ECO:0000259" key="12">
    <source>
        <dbReference type="Pfam" id="PF02931"/>
    </source>
</evidence>
<dbReference type="SUPFAM" id="SSF90112">
    <property type="entry name" value="Neurotransmitter-gated ion-channel transmembrane pore"/>
    <property type="match status" value="1"/>
</dbReference>
<evidence type="ECO:0000256" key="5">
    <source>
        <dbReference type="ARBA" id="ARBA00022692"/>
    </source>
</evidence>
<dbReference type="SUPFAM" id="SSF63712">
    <property type="entry name" value="Nicotinic receptor ligand binding domain-like"/>
    <property type="match status" value="1"/>
</dbReference>
<name>A0ABN8PB40_9CNID</name>
<dbReference type="InterPro" id="IPR038050">
    <property type="entry name" value="Neuro_actylchol_rec"/>
</dbReference>
<accession>A0ABN8PB40</accession>
<feature type="transmembrane region" description="Helical" evidence="11">
    <location>
        <begin position="288"/>
        <end position="307"/>
    </location>
</feature>
<dbReference type="InterPro" id="IPR006201">
    <property type="entry name" value="Neur_channel"/>
</dbReference>
<organism evidence="14 15">
    <name type="scientific">Porites lobata</name>
    <dbReference type="NCBI Taxonomy" id="104759"/>
    <lineage>
        <taxon>Eukaryota</taxon>
        <taxon>Metazoa</taxon>
        <taxon>Cnidaria</taxon>
        <taxon>Anthozoa</taxon>
        <taxon>Hexacorallia</taxon>
        <taxon>Scleractinia</taxon>
        <taxon>Fungiina</taxon>
        <taxon>Poritidae</taxon>
        <taxon>Porites</taxon>
    </lineage>
</organism>
<evidence type="ECO:0000256" key="4">
    <source>
        <dbReference type="ARBA" id="ARBA00022475"/>
    </source>
</evidence>
<dbReference type="NCBIfam" id="TIGR00860">
    <property type="entry name" value="LIC"/>
    <property type="match status" value="1"/>
</dbReference>
<evidence type="ECO:0000259" key="13">
    <source>
        <dbReference type="Pfam" id="PF02932"/>
    </source>
</evidence>
<dbReference type="Pfam" id="PF02932">
    <property type="entry name" value="Neur_chan_memb"/>
    <property type="match status" value="1"/>
</dbReference>
<evidence type="ECO:0000256" key="6">
    <source>
        <dbReference type="ARBA" id="ARBA00022729"/>
    </source>
</evidence>
<feature type="domain" description="Neurotransmitter-gated ion-channel transmembrane" evidence="13">
    <location>
        <begin position="264"/>
        <end position="341"/>
    </location>
</feature>
<evidence type="ECO:0000256" key="10">
    <source>
        <dbReference type="ARBA" id="ARBA00023303"/>
    </source>
</evidence>
<dbReference type="EMBL" id="CALNXK010000064">
    <property type="protein sequence ID" value="CAH3140204.1"/>
    <property type="molecule type" value="Genomic_DNA"/>
</dbReference>
<evidence type="ECO:0000256" key="11">
    <source>
        <dbReference type="RuleBase" id="RU000687"/>
    </source>
</evidence>
<dbReference type="CDD" id="cd18990">
    <property type="entry name" value="LGIC_ECD_GABAAR"/>
    <property type="match status" value="1"/>
</dbReference>
<keyword evidence="7 11" id="KW-1133">Transmembrane helix</keyword>
<feature type="domain" description="Neurotransmitter-gated ion-channel ligand-binding" evidence="12">
    <location>
        <begin position="56"/>
        <end position="257"/>
    </location>
</feature>
<dbReference type="InterPro" id="IPR006029">
    <property type="entry name" value="Neurotrans-gated_channel_TM"/>
</dbReference>
<comment type="similarity">
    <text evidence="11">Belongs to the ligand-gated ion channel (TC 1.A.9) family.</text>
</comment>
<reference evidence="14 15" key="1">
    <citation type="submission" date="2022-05" db="EMBL/GenBank/DDBJ databases">
        <authorList>
            <consortium name="Genoscope - CEA"/>
            <person name="William W."/>
        </authorList>
    </citation>
    <scope>NUCLEOTIDE SEQUENCE [LARGE SCALE GENOMIC DNA]</scope>
</reference>
<keyword evidence="9 11" id="KW-0472">Membrane</keyword>
<dbReference type="CDD" id="cd19049">
    <property type="entry name" value="LGIC_TM_anion"/>
    <property type="match status" value="1"/>
</dbReference>
<evidence type="ECO:0000256" key="2">
    <source>
        <dbReference type="ARBA" id="ARBA00004236"/>
    </source>
</evidence>